<evidence type="ECO:0000313" key="3">
    <source>
        <dbReference type="Proteomes" id="UP000184188"/>
    </source>
</evidence>
<dbReference type="OrthoDB" id="5396786at2759"/>
<proteinExistence type="predicted"/>
<reference evidence="3" key="1">
    <citation type="journal article" date="2017" name="Genome Biol.">
        <title>Comparative genomics reveals high biological diversity and specific adaptations in the industrially and medically important fungal genus Aspergillus.</title>
        <authorList>
            <person name="de Vries R.P."/>
            <person name="Riley R."/>
            <person name="Wiebenga A."/>
            <person name="Aguilar-Osorio G."/>
            <person name="Amillis S."/>
            <person name="Uchima C.A."/>
            <person name="Anderluh G."/>
            <person name="Asadollahi M."/>
            <person name="Askin M."/>
            <person name="Barry K."/>
            <person name="Battaglia E."/>
            <person name="Bayram O."/>
            <person name="Benocci T."/>
            <person name="Braus-Stromeyer S.A."/>
            <person name="Caldana C."/>
            <person name="Canovas D."/>
            <person name="Cerqueira G.C."/>
            <person name="Chen F."/>
            <person name="Chen W."/>
            <person name="Choi C."/>
            <person name="Clum A."/>
            <person name="Dos Santos R.A."/>
            <person name="Damasio A.R."/>
            <person name="Diallinas G."/>
            <person name="Emri T."/>
            <person name="Fekete E."/>
            <person name="Flipphi M."/>
            <person name="Freyberg S."/>
            <person name="Gallo A."/>
            <person name="Gournas C."/>
            <person name="Habgood R."/>
            <person name="Hainaut M."/>
            <person name="Harispe M.L."/>
            <person name="Henrissat B."/>
            <person name="Hilden K.S."/>
            <person name="Hope R."/>
            <person name="Hossain A."/>
            <person name="Karabika E."/>
            <person name="Karaffa L."/>
            <person name="Karanyi Z."/>
            <person name="Krasevec N."/>
            <person name="Kuo A."/>
            <person name="Kusch H."/>
            <person name="LaButti K."/>
            <person name="Lagendijk E.L."/>
            <person name="Lapidus A."/>
            <person name="Levasseur A."/>
            <person name="Lindquist E."/>
            <person name="Lipzen A."/>
            <person name="Logrieco A.F."/>
            <person name="MacCabe A."/>
            <person name="Maekelae M.R."/>
            <person name="Malavazi I."/>
            <person name="Melin P."/>
            <person name="Meyer V."/>
            <person name="Mielnichuk N."/>
            <person name="Miskei M."/>
            <person name="Molnar A.P."/>
            <person name="Mule G."/>
            <person name="Ngan C.Y."/>
            <person name="Orejas M."/>
            <person name="Orosz E."/>
            <person name="Ouedraogo J.P."/>
            <person name="Overkamp K.M."/>
            <person name="Park H.-S."/>
            <person name="Perrone G."/>
            <person name="Piumi F."/>
            <person name="Punt P.J."/>
            <person name="Ram A.F."/>
            <person name="Ramon A."/>
            <person name="Rauscher S."/>
            <person name="Record E."/>
            <person name="Riano-Pachon D.M."/>
            <person name="Robert V."/>
            <person name="Roehrig J."/>
            <person name="Ruller R."/>
            <person name="Salamov A."/>
            <person name="Salih N.S."/>
            <person name="Samson R.A."/>
            <person name="Sandor E."/>
            <person name="Sanguinetti M."/>
            <person name="Schuetze T."/>
            <person name="Sepcic K."/>
            <person name="Shelest E."/>
            <person name="Sherlock G."/>
            <person name="Sophianopoulou V."/>
            <person name="Squina F.M."/>
            <person name="Sun H."/>
            <person name="Susca A."/>
            <person name="Todd R.B."/>
            <person name="Tsang A."/>
            <person name="Unkles S.E."/>
            <person name="van de Wiele N."/>
            <person name="van Rossen-Uffink D."/>
            <person name="Oliveira J.V."/>
            <person name="Vesth T.C."/>
            <person name="Visser J."/>
            <person name="Yu J.-H."/>
            <person name="Zhou M."/>
            <person name="Andersen M.R."/>
            <person name="Archer D.B."/>
            <person name="Baker S.E."/>
            <person name="Benoit I."/>
            <person name="Brakhage A.A."/>
            <person name="Braus G.H."/>
            <person name="Fischer R."/>
            <person name="Frisvad J.C."/>
            <person name="Goldman G.H."/>
            <person name="Houbraken J."/>
            <person name="Oakley B."/>
            <person name="Pocsi I."/>
            <person name="Scazzocchio C."/>
            <person name="Seiboth B."/>
            <person name="vanKuyk P.A."/>
            <person name="Wortman J."/>
            <person name="Dyer P.S."/>
            <person name="Grigoriev I.V."/>
        </authorList>
    </citation>
    <scope>NUCLEOTIDE SEQUENCE [LARGE SCALE GENOMIC DNA]</scope>
    <source>
        <strain evidence="3">CBS 506.65</strain>
    </source>
</reference>
<dbReference type="Pfam" id="PF08568">
    <property type="entry name" value="Kinetochor_Ybp2"/>
    <property type="match status" value="1"/>
</dbReference>
<dbReference type="GO" id="GO:0005737">
    <property type="term" value="C:cytoplasm"/>
    <property type="evidence" value="ECO:0007669"/>
    <property type="project" value="TreeGrafter"/>
</dbReference>
<dbReference type="GeneID" id="34611854"/>
<keyword evidence="3" id="KW-1185">Reference proteome</keyword>
<dbReference type="InterPro" id="IPR013877">
    <property type="entry name" value="YAP-bd/ALF4/Glomulin"/>
</dbReference>
<dbReference type="STRING" id="1073090.A0A1L9SVR7"/>
<feature type="region of interest" description="Disordered" evidence="1">
    <location>
        <begin position="91"/>
        <end position="116"/>
    </location>
</feature>
<evidence type="ECO:0000313" key="2">
    <source>
        <dbReference type="EMBL" id="OJJ51234.1"/>
    </source>
</evidence>
<dbReference type="PANTHER" id="PTHR28020">
    <property type="entry name" value="YAP1-BINDING PROTEIN 1-RELATED"/>
    <property type="match status" value="1"/>
</dbReference>
<dbReference type="RefSeq" id="XP_022585744.1">
    <property type="nucleotide sequence ID" value="XM_022725389.1"/>
</dbReference>
<evidence type="ECO:0000256" key="1">
    <source>
        <dbReference type="SAM" id="MobiDB-lite"/>
    </source>
</evidence>
<protein>
    <recommendedName>
        <fullName evidence="4">YAP-binding/ALF4/Glomulin</fullName>
    </recommendedName>
</protein>
<dbReference type="AlphaFoldDB" id="A0A1L9SVR7"/>
<feature type="compositionally biased region" description="Acidic residues" evidence="1">
    <location>
        <begin position="94"/>
        <end position="112"/>
    </location>
</feature>
<dbReference type="EMBL" id="KV878336">
    <property type="protein sequence ID" value="OJJ51234.1"/>
    <property type="molecule type" value="Genomic_DNA"/>
</dbReference>
<dbReference type="PANTHER" id="PTHR28020:SF1">
    <property type="entry name" value="YAP1-BINDING PROTEIN 1-RELATED"/>
    <property type="match status" value="1"/>
</dbReference>
<organism evidence="2 3">
    <name type="scientific">Penicilliopsis zonata CBS 506.65</name>
    <dbReference type="NCBI Taxonomy" id="1073090"/>
    <lineage>
        <taxon>Eukaryota</taxon>
        <taxon>Fungi</taxon>
        <taxon>Dikarya</taxon>
        <taxon>Ascomycota</taxon>
        <taxon>Pezizomycotina</taxon>
        <taxon>Eurotiomycetes</taxon>
        <taxon>Eurotiomycetidae</taxon>
        <taxon>Eurotiales</taxon>
        <taxon>Aspergillaceae</taxon>
        <taxon>Penicilliopsis</taxon>
    </lineage>
</organism>
<name>A0A1L9SVR7_9EURO</name>
<sequence>MAEEDPLVQALPPATDYLTYLTLLEYQLTPARLPLLHKLLQDETLTTNIGWDLVHLLLPMLPQSLDCLQDIARLGNPREVILRVSEALMQLQPSDDDDDDDDDDEHNADDGSEASPVLPRHVRQFNCLVAMLSTLHSRIQTKYPSRFIATSLQAALEAYTLFPTNETTTALVEFFRDVSPSKRPAPPPRAASESSVVRVSQASAPDPEAEAQSPSPNTDNEKELVKKYLQFGLMELLKSFLLSLSGPTDPGMSWTGRVLEKLHPESQIANKQSQTDLYASTKELRERDMIIGKVMALSRDLGLSNEQLLSVVSLPPGDQPSPLDFDDLPKTPDGVPFERHGALLLLTARAATTVLFSSGSEAVMLPDLPRLFVNFIGDIESLDEVAFGQPQVLLDSLLALTVLSTARQSVEAPADPKEFKDFLIRVTACSSRQSYTTVRRIPAAIFHSHPSELVRFKVLRHIFETDRLHSARETAVGWLKDEILTAAKGQEADNDNKIFLNPHYFSVLFPFLFNPSEILLDVHTEIVASWLRFSQTLTPTIHAALNLYYILVSSARLRTELQLEKTYLYFRGRFLEPLKSICHAFECDLVANGGDGRLEAAVGEDLVRIGMARSVGIITHIVGQVDEAVNEAFAGAEAEMQEPSMDDIARVDAIRKDTLL</sequence>
<accession>A0A1L9SVR7</accession>
<dbReference type="Proteomes" id="UP000184188">
    <property type="component" value="Unassembled WGS sequence"/>
</dbReference>
<dbReference type="GO" id="GO:0034599">
    <property type="term" value="P:cellular response to oxidative stress"/>
    <property type="evidence" value="ECO:0007669"/>
    <property type="project" value="InterPro"/>
</dbReference>
<feature type="compositionally biased region" description="Low complexity" evidence="1">
    <location>
        <begin position="190"/>
        <end position="204"/>
    </location>
</feature>
<evidence type="ECO:0008006" key="4">
    <source>
        <dbReference type="Google" id="ProtNLM"/>
    </source>
</evidence>
<gene>
    <name evidence="2" type="ORF">ASPZODRAFT_148553</name>
</gene>
<dbReference type="VEuPathDB" id="FungiDB:ASPZODRAFT_148553"/>
<feature type="region of interest" description="Disordered" evidence="1">
    <location>
        <begin position="178"/>
        <end position="221"/>
    </location>
</feature>
<dbReference type="InterPro" id="IPR040347">
    <property type="entry name" value="YBP1/2"/>
</dbReference>